<reference evidence="1 2" key="2">
    <citation type="journal article" date="2010" name="Stand. Genomic Sci.">
        <title>Complete genome sequence of Chitinophaga pinensis type strain (UQM 2034).</title>
        <authorList>
            <person name="Glavina Del Rio T."/>
            <person name="Abt B."/>
            <person name="Spring S."/>
            <person name="Lapidus A."/>
            <person name="Nolan M."/>
            <person name="Tice H."/>
            <person name="Copeland A."/>
            <person name="Cheng J.F."/>
            <person name="Chen F."/>
            <person name="Bruce D."/>
            <person name="Goodwin L."/>
            <person name="Pitluck S."/>
            <person name="Ivanova N."/>
            <person name="Mavromatis K."/>
            <person name="Mikhailova N."/>
            <person name="Pati A."/>
            <person name="Chen A."/>
            <person name="Palaniappan K."/>
            <person name="Land M."/>
            <person name="Hauser L."/>
            <person name="Chang Y.J."/>
            <person name="Jeffries C.D."/>
            <person name="Chain P."/>
            <person name="Saunders E."/>
            <person name="Detter J.C."/>
            <person name="Brettin T."/>
            <person name="Rohde M."/>
            <person name="Goker M."/>
            <person name="Bristow J."/>
            <person name="Eisen J.A."/>
            <person name="Markowitz V."/>
            <person name="Hugenholtz P."/>
            <person name="Kyrpides N.C."/>
            <person name="Klenk H.P."/>
            <person name="Lucas S."/>
        </authorList>
    </citation>
    <scope>NUCLEOTIDE SEQUENCE [LARGE SCALE GENOMIC DNA]</scope>
    <source>
        <strain evidence="2">ATCC 43595 / DSM 2588 / LMG 13176 / NBRC 15968 / NCIMB 11800 / UQM 2034</strain>
    </source>
</reference>
<dbReference type="InterPro" id="IPR011990">
    <property type="entry name" value="TPR-like_helical_dom_sf"/>
</dbReference>
<evidence type="ECO:0008006" key="3">
    <source>
        <dbReference type="Google" id="ProtNLM"/>
    </source>
</evidence>
<organism evidence="1 2">
    <name type="scientific">Chitinophaga pinensis (strain ATCC 43595 / DSM 2588 / LMG 13176 / NBRC 15968 / NCIMB 11800 / UQM 2034)</name>
    <dbReference type="NCBI Taxonomy" id="485918"/>
    <lineage>
        <taxon>Bacteria</taxon>
        <taxon>Pseudomonadati</taxon>
        <taxon>Bacteroidota</taxon>
        <taxon>Chitinophagia</taxon>
        <taxon>Chitinophagales</taxon>
        <taxon>Chitinophagaceae</taxon>
        <taxon>Chitinophaga</taxon>
    </lineage>
</organism>
<dbReference type="InterPro" id="IPR006597">
    <property type="entry name" value="Sel1-like"/>
</dbReference>
<dbReference type="SMART" id="SM00671">
    <property type="entry name" value="SEL1"/>
    <property type="match status" value="1"/>
</dbReference>
<proteinExistence type="predicted"/>
<dbReference type="EMBL" id="CP001699">
    <property type="protein sequence ID" value="ACU64089.1"/>
    <property type="molecule type" value="Genomic_DNA"/>
</dbReference>
<sequence length="98" mass="11341">MMYRDLGNYSKVFELHQLTQTLNNTASIELAYCYYYGVGTPIDKRKAFEIFERIAGEESQGTNYQYEEMTQTISWAFLSGGINCGKINRKGKILFRKS</sequence>
<reference evidence="2" key="1">
    <citation type="submission" date="2009-08" db="EMBL/GenBank/DDBJ databases">
        <title>The complete genome of Chitinophaga pinensis DSM 2588.</title>
        <authorList>
            <consortium name="US DOE Joint Genome Institute (JGI-PGF)"/>
            <person name="Lucas S."/>
            <person name="Copeland A."/>
            <person name="Lapidus A."/>
            <person name="Glavina del Rio T."/>
            <person name="Dalin E."/>
            <person name="Tice H."/>
            <person name="Bruce D."/>
            <person name="Goodwin L."/>
            <person name="Pitluck S."/>
            <person name="Kyrpides N."/>
            <person name="Mavromatis K."/>
            <person name="Ivanova N."/>
            <person name="Mikhailova N."/>
            <person name="Sims D."/>
            <person name="Meinche L."/>
            <person name="Brettin T."/>
            <person name="Detter J.C."/>
            <person name="Han C."/>
            <person name="Larimer F."/>
            <person name="Land M."/>
            <person name="Hauser L."/>
            <person name="Markowitz V."/>
            <person name="Cheng J.-F."/>
            <person name="Hugenholtz P."/>
            <person name="Woyke T."/>
            <person name="Wu D."/>
            <person name="Spring S."/>
            <person name="Klenk H.-P."/>
            <person name="Eisen J.A."/>
        </authorList>
    </citation>
    <scope>NUCLEOTIDE SEQUENCE [LARGE SCALE GENOMIC DNA]</scope>
    <source>
        <strain evidence="2">ATCC 43595 / DSM 2588 / LMG 13176 / NBRC 15968 / NCIMB 11800 / UQM 2034</strain>
    </source>
</reference>
<evidence type="ECO:0000313" key="1">
    <source>
        <dbReference type="EMBL" id="ACU64089.1"/>
    </source>
</evidence>
<evidence type="ECO:0000313" key="2">
    <source>
        <dbReference type="Proteomes" id="UP000002215"/>
    </source>
</evidence>
<dbReference type="SUPFAM" id="SSF81901">
    <property type="entry name" value="HCP-like"/>
    <property type="match status" value="1"/>
</dbReference>
<dbReference type="Proteomes" id="UP000002215">
    <property type="component" value="Chromosome"/>
</dbReference>
<accession>A0A979GAS5</accession>
<protein>
    <recommendedName>
        <fullName evidence="3">Sel1 repeat family protein</fullName>
    </recommendedName>
</protein>
<gene>
    <name evidence="1" type="ordered locus">Cpin_6686</name>
</gene>
<dbReference type="Gene3D" id="1.25.40.10">
    <property type="entry name" value="Tetratricopeptide repeat domain"/>
    <property type="match status" value="1"/>
</dbReference>
<name>A0A979GAS5_CHIPD</name>
<dbReference type="KEGG" id="cpi:Cpin_6686"/>
<dbReference type="AlphaFoldDB" id="A0A979GAS5"/>